<evidence type="ECO:0000256" key="4">
    <source>
        <dbReference type="ARBA" id="ARBA00023163"/>
    </source>
</evidence>
<dbReference type="SUPFAM" id="SSF88946">
    <property type="entry name" value="Sigma2 domain of RNA polymerase sigma factors"/>
    <property type="match status" value="1"/>
</dbReference>
<protein>
    <submittedName>
        <fullName evidence="6">Sigma-70 family RNA polymerase sigma factor</fullName>
    </submittedName>
</protein>
<evidence type="ECO:0000313" key="6">
    <source>
        <dbReference type="EMBL" id="MEE6126030.1"/>
    </source>
</evidence>
<keyword evidence="7" id="KW-1185">Reference proteome</keyword>
<evidence type="ECO:0000256" key="1">
    <source>
        <dbReference type="ARBA" id="ARBA00010641"/>
    </source>
</evidence>
<keyword evidence="2" id="KW-0805">Transcription regulation</keyword>
<dbReference type="Gene3D" id="1.10.1740.10">
    <property type="match status" value="1"/>
</dbReference>
<feature type="domain" description="RNA polymerase sigma factor 70 region 4 type 2" evidence="5">
    <location>
        <begin position="108"/>
        <end position="151"/>
    </location>
</feature>
<comment type="caution">
    <text evidence="6">The sequence shown here is derived from an EMBL/GenBank/DDBJ whole genome shotgun (WGS) entry which is preliminary data.</text>
</comment>
<dbReference type="Gene3D" id="1.10.10.10">
    <property type="entry name" value="Winged helix-like DNA-binding domain superfamily/Winged helix DNA-binding domain"/>
    <property type="match status" value="1"/>
</dbReference>
<evidence type="ECO:0000259" key="5">
    <source>
        <dbReference type="Pfam" id="PF08281"/>
    </source>
</evidence>
<dbReference type="InterPro" id="IPR036388">
    <property type="entry name" value="WH-like_DNA-bd_sf"/>
</dbReference>
<dbReference type="SUPFAM" id="SSF88659">
    <property type="entry name" value="Sigma3 and sigma4 domains of RNA polymerase sigma factors"/>
    <property type="match status" value="1"/>
</dbReference>
<dbReference type="InterPro" id="IPR013325">
    <property type="entry name" value="RNA_pol_sigma_r2"/>
</dbReference>
<dbReference type="InterPro" id="IPR013249">
    <property type="entry name" value="RNA_pol_sigma70_r4_t2"/>
</dbReference>
<keyword evidence="4" id="KW-0804">Transcription</keyword>
<accession>A0ABU7QUC9</accession>
<gene>
    <name evidence="6" type="ORF">V2E39_01375</name>
</gene>
<organism evidence="6 7">
    <name type="scientific">Chryseobacterium arthrosphaerae</name>
    <dbReference type="NCBI Taxonomy" id="651561"/>
    <lineage>
        <taxon>Bacteria</taxon>
        <taxon>Pseudomonadati</taxon>
        <taxon>Bacteroidota</taxon>
        <taxon>Flavobacteriia</taxon>
        <taxon>Flavobacteriales</taxon>
        <taxon>Weeksellaceae</taxon>
        <taxon>Chryseobacterium group</taxon>
        <taxon>Chryseobacterium</taxon>
    </lineage>
</organism>
<comment type="similarity">
    <text evidence="1">Belongs to the sigma-70 factor family. ECF subfamily.</text>
</comment>
<dbReference type="Proteomes" id="UP001350005">
    <property type="component" value="Unassembled WGS sequence"/>
</dbReference>
<evidence type="ECO:0000256" key="3">
    <source>
        <dbReference type="ARBA" id="ARBA00023082"/>
    </source>
</evidence>
<dbReference type="InterPro" id="IPR039425">
    <property type="entry name" value="RNA_pol_sigma-70-like"/>
</dbReference>
<dbReference type="InterPro" id="IPR013324">
    <property type="entry name" value="RNA_pol_sigma_r3/r4-like"/>
</dbReference>
<keyword evidence="3" id="KW-0731">Sigma factor</keyword>
<dbReference type="NCBIfam" id="TIGR02937">
    <property type="entry name" value="sigma70-ECF"/>
    <property type="match status" value="1"/>
</dbReference>
<dbReference type="InterPro" id="IPR014284">
    <property type="entry name" value="RNA_pol_sigma-70_dom"/>
</dbReference>
<evidence type="ECO:0000313" key="7">
    <source>
        <dbReference type="Proteomes" id="UP001350005"/>
    </source>
</evidence>
<dbReference type="EMBL" id="JAZGJU010000002">
    <property type="protein sequence ID" value="MEE6126030.1"/>
    <property type="molecule type" value="Genomic_DNA"/>
</dbReference>
<reference evidence="6 7" key="1">
    <citation type="submission" date="2024-01" db="EMBL/GenBank/DDBJ databases">
        <title>Whole genome of Chryseobacterium arthrosphaerae NNCa 2741.</title>
        <authorList>
            <person name="Boriskina E.V."/>
            <person name="Gordinskaya N.A."/>
            <person name="Kropotov V.S."/>
            <person name="Alekseeva A.E."/>
            <person name="Makhova M.A."/>
            <person name="Kryazhev D.V."/>
            <person name="Shkurkina I.S."/>
        </authorList>
    </citation>
    <scope>NUCLEOTIDE SEQUENCE [LARGE SCALE GENOMIC DNA]</scope>
    <source>
        <strain evidence="6 7">NNCa 2741</strain>
    </source>
</reference>
<sequence>MFQQIYDTYWNRIFVMVARKVKDRDDVFDVMQNIFFHLWIYRNSLTQHNAESAIVKTCVQEISKYFSNLNKQPYTTEISNLQLPDDSAELLQAQLEKDKELELLKLNIDRLPPIRRKIFTMNKYEGITQEKIATHLNLSTKAVKKQIGKALIFLREHQNHS</sequence>
<name>A0ABU7QUC9_9FLAO</name>
<dbReference type="PANTHER" id="PTHR43133:SF46">
    <property type="entry name" value="RNA POLYMERASE SIGMA-70 FACTOR ECF SUBFAMILY"/>
    <property type="match status" value="1"/>
</dbReference>
<proteinExistence type="inferred from homology"/>
<evidence type="ECO:0000256" key="2">
    <source>
        <dbReference type="ARBA" id="ARBA00023015"/>
    </source>
</evidence>
<dbReference type="RefSeq" id="WP_330937246.1">
    <property type="nucleotide sequence ID" value="NZ_JAZGJU010000002.1"/>
</dbReference>
<dbReference type="Pfam" id="PF08281">
    <property type="entry name" value="Sigma70_r4_2"/>
    <property type="match status" value="1"/>
</dbReference>
<dbReference type="PANTHER" id="PTHR43133">
    <property type="entry name" value="RNA POLYMERASE ECF-TYPE SIGMA FACTO"/>
    <property type="match status" value="1"/>
</dbReference>